<protein>
    <submittedName>
        <fullName evidence="2">Uncharacterized protein</fullName>
    </submittedName>
</protein>
<reference evidence="2 3" key="1">
    <citation type="submission" date="2024-09" db="EMBL/GenBank/DDBJ databases">
        <authorList>
            <person name="Sun Q."/>
            <person name="Mori K."/>
        </authorList>
    </citation>
    <scope>NUCLEOTIDE SEQUENCE [LARGE SCALE GENOMIC DNA]</scope>
    <source>
        <strain evidence="2 3">CCM 7759</strain>
    </source>
</reference>
<sequence length="50" mass="5779">MPALLFQIALIIIIVRSVFMVFQHAQKSRKEWLELLYYIAVAVAALSFLL</sequence>
<accession>A0ABV6DK99</accession>
<proteinExistence type="predicted"/>
<gene>
    <name evidence="2" type="ORF">ACFFK0_11435</name>
</gene>
<evidence type="ECO:0000256" key="1">
    <source>
        <dbReference type="SAM" id="Phobius"/>
    </source>
</evidence>
<evidence type="ECO:0000313" key="3">
    <source>
        <dbReference type="Proteomes" id="UP001589776"/>
    </source>
</evidence>
<evidence type="ECO:0000313" key="2">
    <source>
        <dbReference type="EMBL" id="MFC0213061.1"/>
    </source>
</evidence>
<dbReference type="Proteomes" id="UP001589776">
    <property type="component" value="Unassembled WGS sequence"/>
</dbReference>
<keyword evidence="1" id="KW-0812">Transmembrane</keyword>
<feature type="transmembrane region" description="Helical" evidence="1">
    <location>
        <begin position="6"/>
        <end position="25"/>
    </location>
</feature>
<keyword evidence="1" id="KW-0472">Membrane</keyword>
<dbReference type="RefSeq" id="WP_377470314.1">
    <property type="nucleotide sequence ID" value="NZ_JBHLWN010000045.1"/>
</dbReference>
<comment type="caution">
    <text evidence="2">The sequence shown here is derived from an EMBL/GenBank/DDBJ whole genome shotgun (WGS) entry which is preliminary data.</text>
</comment>
<keyword evidence="3" id="KW-1185">Reference proteome</keyword>
<name>A0ABV6DK99_9BACL</name>
<keyword evidence="1" id="KW-1133">Transmembrane helix</keyword>
<dbReference type="EMBL" id="JBHLWN010000045">
    <property type="protein sequence ID" value="MFC0213061.1"/>
    <property type="molecule type" value="Genomic_DNA"/>
</dbReference>
<organism evidence="2 3">
    <name type="scientific">Paenibacillus chartarius</name>
    <dbReference type="NCBI Taxonomy" id="747481"/>
    <lineage>
        <taxon>Bacteria</taxon>
        <taxon>Bacillati</taxon>
        <taxon>Bacillota</taxon>
        <taxon>Bacilli</taxon>
        <taxon>Bacillales</taxon>
        <taxon>Paenibacillaceae</taxon>
        <taxon>Paenibacillus</taxon>
    </lineage>
</organism>
<feature type="transmembrane region" description="Helical" evidence="1">
    <location>
        <begin position="32"/>
        <end position="49"/>
    </location>
</feature>